<evidence type="ECO:0000313" key="8">
    <source>
        <dbReference type="Proteomes" id="UP000663699"/>
    </source>
</evidence>
<dbReference type="Gene3D" id="3.60.10.10">
    <property type="entry name" value="Endonuclease/exonuclease/phosphatase"/>
    <property type="match status" value="1"/>
</dbReference>
<dbReference type="GO" id="GO:0046856">
    <property type="term" value="P:phosphatidylinositol dephosphorylation"/>
    <property type="evidence" value="ECO:0007669"/>
    <property type="project" value="InterPro"/>
</dbReference>
<protein>
    <recommendedName>
        <fullName evidence="6">Rho-GAP domain-containing protein</fullName>
    </recommendedName>
</protein>
<dbReference type="Pfam" id="PF22669">
    <property type="entry name" value="Exo_endo_phos2"/>
    <property type="match status" value="1"/>
</dbReference>
<dbReference type="GO" id="GO:0005938">
    <property type="term" value="C:cell cortex"/>
    <property type="evidence" value="ECO:0007669"/>
    <property type="project" value="UniProtKB-ARBA"/>
</dbReference>
<dbReference type="GO" id="GO:0032153">
    <property type="term" value="C:cell division site"/>
    <property type="evidence" value="ECO:0007669"/>
    <property type="project" value="UniProtKB-ARBA"/>
</dbReference>
<dbReference type="InterPro" id="IPR013783">
    <property type="entry name" value="Ig-like_fold"/>
</dbReference>
<dbReference type="Proteomes" id="UP000663699">
    <property type="component" value="Chromosome 15"/>
</dbReference>
<dbReference type="InterPro" id="IPR008936">
    <property type="entry name" value="Rho_GTPase_activation_prot"/>
</dbReference>
<dbReference type="InterPro" id="IPR036691">
    <property type="entry name" value="Endo/exonu/phosph_ase_sf"/>
</dbReference>
<feature type="compositionally biased region" description="Basic and acidic residues" evidence="5">
    <location>
        <begin position="102"/>
        <end position="112"/>
    </location>
</feature>
<dbReference type="InterPro" id="IPR048869">
    <property type="entry name" value="OCRL-1_2_ASH"/>
</dbReference>
<dbReference type="EMBL" id="CP054546">
    <property type="protein sequence ID" value="QSL66877.1"/>
    <property type="molecule type" value="Genomic_DNA"/>
</dbReference>
<dbReference type="GO" id="GO:0005096">
    <property type="term" value="F:GTPase activator activity"/>
    <property type="evidence" value="ECO:0007669"/>
    <property type="project" value="UniProtKB-ARBA"/>
</dbReference>
<dbReference type="PANTHER" id="PTHR11200">
    <property type="entry name" value="INOSITOL 5-PHOSPHATASE"/>
    <property type="match status" value="1"/>
</dbReference>
<keyword evidence="3" id="KW-0967">Endosome</keyword>
<dbReference type="Gene3D" id="2.60.40.10">
    <property type="entry name" value="Immunoglobulins"/>
    <property type="match status" value="1"/>
</dbReference>
<dbReference type="Pfam" id="PF21310">
    <property type="entry name" value="OCRL-like_ASH"/>
    <property type="match status" value="1"/>
</dbReference>
<sequence length="1445" mass="166645">MSSMGVKRQRTYGDRKLTKYIEKLVIQLPPPQTRTFVNSGKKCLESLKENASYLDSSWTQKKPFLIIQNLIGPYNLHLVHLADSMRICRENVKNLKTPLSDHLSEHTDDRGHSKSSQKPDLYQKVKDKDSKNDKIFGRICRKCLYSFIKIWPSKLDNLKHNSKRLLEGGNGYLATSSSSSYKSRHGRRINKRFYLLSRRSKTCSSVFEGSGINGKAIRCFENILKKTRCKNSFNAICICDSIEYLKRSQECLRSLSGQDSLRAREHYQKLCENPDPPPEECVDKPKEDAKIISCPRPYEGFEFNPTTRGCVRDAIRNSFCTDFFDVSCLCDSISYKNMLSQCISDTIASVSTLHDYHQVLCQNPLSSSGCSSITVKEFIEPVKCESMFKDIVPEGAIKDCLSRKAFESRCGGDFDVPCICDSFLFVSTSHTCFPSFFDQESQRIFTVIKSLCEEPSFHRKCIGERSATPIRKICPGFYEGYALDDATKRCITKLSRRSYCSNSLDIVCLCDSLAFINGLANCFASEPYDGTDKMMMFFEQLCFNPYSYSGCRSSTALSVFNPDTTAKGLFNDNKTSKDIIDEKKFRPVAPDMYQHSINKSRTMLTDKLAEKEGSNESYYCGNSDDHYASINNGANLLGVKMTTWLFVIIKICMTMHNGDPLSGYIESALFLFCVKKPMIFVILKVIEITRRLEMKIKQKDGKRNEFRVEVSFNDKELSFSFSKKSILYEFIRDIHKHIQILGYLDNKRVYITNQNFAWLSFYNCYAPNGDEMVSLYDDDFYESLISLNDYNKSYFSEKIHSYIYKAKNYRKLMNPNEEYWVHEKLSLQKSSFIESRDLRIKICTWNVNGKGPIEDLSEWLLYKVRDQYVELYAIGLQEVDLSTEAYLRNDNTKENLWDNAIMSVLGDHYEKVVSKQLVGILLFIYAHKIISPSLTSVMTSFVGCGIMGIMGNKGAVAVRLTIWDTVFCFVNSHLAAMKSQVERRNQDFHEICRRLQFYGEDMTRNKRPKSLFDCDHLIWCGDLNYRIDMSIFSVKELLEKNEFDFLLEFDQLNIQKRSNRCFEGFDEEEIKFPPTFKYKIGSSWFDSSEKMRVPSWTDRILWKSNGISVKNYRSYMNNVMSDHKPVSMELDAKIEILLSSDYLRLKDLLTKEYQNSENKRIPMINISLNLLDFKNVVYFEPKTEVIRIDNIGQVTAEFEFIPKKNDKHICKPWMWPCPRFGIISPGKSCYVNLTVFIDNVSVSKLNSGEDSLEDILILHLKNGADFFILIQGTLSPTCFGMSLERLSRLNYSQAPPIDKSGANAWSIPKEIQRMTEYLLNNGRNVDDLFFTFGSASIMADIRDALNTQNEFKKSILENQSKRNLDVISMAETLLLFLDALPNSVIPVSFYNQCLRASFYKRDSIMMLDILPSLNANLFIYMVSFMRDLFSNFPLDSFQRISLFGD</sequence>
<dbReference type="GO" id="GO:0004439">
    <property type="term" value="F:phosphatidylinositol-4,5-bisphosphate 5-phosphatase activity"/>
    <property type="evidence" value="ECO:0007669"/>
    <property type="project" value="TreeGrafter"/>
</dbReference>
<organism evidence="7 8">
    <name type="scientific">Pneumocystis wakefieldiae</name>
    <dbReference type="NCBI Taxonomy" id="38082"/>
    <lineage>
        <taxon>Eukaryota</taxon>
        <taxon>Fungi</taxon>
        <taxon>Dikarya</taxon>
        <taxon>Ascomycota</taxon>
        <taxon>Taphrinomycotina</taxon>
        <taxon>Pneumocystomycetes</taxon>
        <taxon>Pneumocystaceae</taxon>
        <taxon>Pneumocystis</taxon>
    </lineage>
</organism>
<name>A0A899GE57_9ASCO</name>
<dbReference type="GO" id="GO:0031901">
    <property type="term" value="C:early endosome membrane"/>
    <property type="evidence" value="ECO:0007669"/>
    <property type="project" value="UniProtKB-SubCell"/>
</dbReference>
<keyword evidence="8" id="KW-1185">Reference proteome</keyword>
<keyword evidence="4" id="KW-0968">Cytoplasmic vesicle</keyword>
<dbReference type="GO" id="GO:0007165">
    <property type="term" value="P:signal transduction"/>
    <property type="evidence" value="ECO:0007669"/>
    <property type="project" value="InterPro"/>
</dbReference>
<dbReference type="Pfam" id="PF00620">
    <property type="entry name" value="RhoGAP"/>
    <property type="match status" value="1"/>
</dbReference>
<proteinExistence type="predicted"/>
<dbReference type="Gene3D" id="1.10.555.10">
    <property type="entry name" value="Rho GTPase activation protein"/>
    <property type="match status" value="1"/>
</dbReference>
<comment type="subcellular location">
    <subcellularLocation>
        <location evidence="2">Cytoplasmic vesicle</location>
        <location evidence="2">Phagosome membrane</location>
    </subcellularLocation>
    <subcellularLocation>
        <location evidence="1">Early endosome membrane</location>
    </subcellularLocation>
</comment>
<gene>
    <name evidence="7" type="ORF">MERGE_001264</name>
</gene>
<feature type="domain" description="Rho-GAP" evidence="6">
    <location>
        <begin position="1281"/>
        <end position="1445"/>
    </location>
</feature>
<evidence type="ECO:0000256" key="4">
    <source>
        <dbReference type="ARBA" id="ARBA00023329"/>
    </source>
</evidence>
<evidence type="ECO:0000256" key="1">
    <source>
        <dbReference type="ARBA" id="ARBA00004146"/>
    </source>
</evidence>
<evidence type="ECO:0000256" key="2">
    <source>
        <dbReference type="ARBA" id="ARBA00004580"/>
    </source>
</evidence>
<reference evidence="7" key="1">
    <citation type="submission" date="2020-06" db="EMBL/GenBank/DDBJ databases">
        <title>Genomes of multiple members of Pneumocystis genus reveal paths to human pathogen Pneumocystis jirovecii.</title>
        <authorList>
            <person name="Cisse O.H."/>
            <person name="Ma L."/>
            <person name="Dekker J."/>
            <person name="Khil P."/>
            <person name="Jo J."/>
            <person name="Brenchley J."/>
            <person name="Blair R."/>
            <person name="Pahar B."/>
            <person name="Chabe M."/>
            <person name="Van Rompay K.A."/>
            <person name="Keesler R."/>
            <person name="Sukura A."/>
            <person name="Hirsch V."/>
            <person name="Kutty G."/>
            <person name="Liu Y."/>
            <person name="Peng L."/>
            <person name="Chen J."/>
            <person name="Song J."/>
            <person name="Weissenbacher-Lang C."/>
            <person name="Xu J."/>
            <person name="Upham N.S."/>
            <person name="Stajich J.E."/>
            <person name="Cuomo C.A."/>
            <person name="Cushion M.T."/>
            <person name="Kovacs J.A."/>
        </authorList>
    </citation>
    <scope>NUCLEOTIDE SEQUENCE</scope>
    <source>
        <strain evidence="7">2A</strain>
    </source>
</reference>
<evidence type="ECO:0000256" key="3">
    <source>
        <dbReference type="ARBA" id="ARBA00022753"/>
    </source>
</evidence>
<dbReference type="OrthoDB" id="7862313at2759"/>
<feature type="region of interest" description="Disordered" evidence="5">
    <location>
        <begin position="99"/>
        <end position="126"/>
    </location>
</feature>
<dbReference type="InterPro" id="IPR000300">
    <property type="entry name" value="IPPc"/>
</dbReference>
<evidence type="ECO:0000313" key="7">
    <source>
        <dbReference type="EMBL" id="QSL66877.1"/>
    </source>
</evidence>
<dbReference type="PROSITE" id="PS50238">
    <property type="entry name" value="RHOGAP"/>
    <property type="match status" value="1"/>
</dbReference>
<dbReference type="SUPFAM" id="SSF56219">
    <property type="entry name" value="DNase I-like"/>
    <property type="match status" value="1"/>
</dbReference>
<dbReference type="PANTHER" id="PTHR11200:SF300">
    <property type="entry name" value="TYPE II INOSITOL 1,4,5-TRISPHOSPHATE 5-PHOSPHATASE"/>
    <property type="match status" value="1"/>
</dbReference>
<evidence type="ECO:0000256" key="5">
    <source>
        <dbReference type="SAM" id="MobiDB-lite"/>
    </source>
</evidence>
<dbReference type="SUPFAM" id="SSF48350">
    <property type="entry name" value="GTPase activation domain, GAP"/>
    <property type="match status" value="1"/>
</dbReference>
<dbReference type="InterPro" id="IPR046985">
    <property type="entry name" value="IP5"/>
</dbReference>
<evidence type="ECO:0000259" key="6">
    <source>
        <dbReference type="PROSITE" id="PS50238"/>
    </source>
</evidence>
<dbReference type="SMART" id="SM00128">
    <property type="entry name" value="IPPc"/>
    <property type="match status" value="1"/>
</dbReference>
<accession>A0A899GE57</accession>
<dbReference type="InterPro" id="IPR000198">
    <property type="entry name" value="RhoGAP_dom"/>
</dbReference>